<comment type="pathway">
    <text evidence="3">Cofactor biosynthesis; adenosylcobalamin biosynthesis.</text>
</comment>
<evidence type="ECO:0000256" key="2">
    <source>
        <dbReference type="ARBA" id="ARBA00003444"/>
    </source>
</evidence>
<dbReference type="InterPro" id="IPR015422">
    <property type="entry name" value="PyrdxlP-dep_Trfase_small"/>
</dbReference>
<dbReference type="Gene3D" id="3.90.1150.10">
    <property type="entry name" value="Aspartate Aminotransferase, domain 1"/>
    <property type="match status" value="1"/>
</dbReference>
<dbReference type="GO" id="GO:0048472">
    <property type="term" value="F:threonine-phosphate decarboxylase activity"/>
    <property type="evidence" value="ECO:0007669"/>
    <property type="project" value="UniProtKB-EC"/>
</dbReference>
<comment type="function">
    <text evidence="2">Decarboxylates L-threonine-O-3-phosphate to yield (R)-1-amino-2-propanol O-2-phosphate, the precursor for the linkage between the nucleotide loop and the corrin ring in cobalamin.</text>
</comment>
<evidence type="ECO:0000256" key="8">
    <source>
        <dbReference type="ARBA" id="ARBA00029996"/>
    </source>
</evidence>
<dbReference type="STRING" id="106634.TVD_07090"/>
<evidence type="ECO:0000313" key="12">
    <source>
        <dbReference type="Proteomes" id="UP000064201"/>
    </source>
</evidence>
<comment type="catalytic activity">
    <reaction evidence="9">
        <text>O-phospho-L-threonine + H(+) = (R)-1-aminopropan-2-yl phosphate + CO2</text>
        <dbReference type="Rhea" id="RHEA:11492"/>
        <dbReference type="ChEBI" id="CHEBI:15378"/>
        <dbReference type="ChEBI" id="CHEBI:16526"/>
        <dbReference type="ChEBI" id="CHEBI:58563"/>
        <dbReference type="ChEBI" id="CHEBI:58675"/>
        <dbReference type="EC" id="4.1.1.81"/>
    </reaction>
</comment>
<keyword evidence="12" id="KW-1185">Reference proteome</keyword>
<accession>A0A0G3G1T9</accession>
<keyword evidence="5" id="KW-0169">Cobalamin biosynthesis</keyword>
<dbReference type="PROSITE" id="PS00105">
    <property type="entry name" value="AA_TRANSFER_CLASS_1"/>
    <property type="match status" value="1"/>
</dbReference>
<dbReference type="PANTHER" id="PTHR42885">
    <property type="entry name" value="HISTIDINOL-PHOSPHATE AMINOTRANSFERASE-RELATED"/>
    <property type="match status" value="1"/>
</dbReference>
<dbReference type="GO" id="GO:0009236">
    <property type="term" value="P:cobalamin biosynthetic process"/>
    <property type="evidence" value="ECO:0007669"/>
    <property type="project" value="UniProtKB-UniPathway"/>
</dbReference>
<dbReference type="OrthoDB" id="9799304at2"/>
<dbReference type="GO" id="GO:0030170">
    <property type="term" value="F:pyridoxal phosphate binding"/>
    <property type="evidence" value="ECO:0007669"/>
    <property type="project" value="InterPro"/>
</dbReference>
<dbReference type="NCBIfam" id="TIGR01140">
    <property type="entry name" value="L_thr_O3P_dcar"/>
    <property type="match status" value="1"/>
</dbReference>
<comment type="cofactor">
    <cofactor evidence="1">
        <name>pyridoxal 5'-phosphate</name>
        <dbReference type="ChEBI" id="CHEBI:597326"/>
    </cofactor>
</comment>
<dbReference type="KEGG" id="tvr:TVD_07090"/>
<dbReference type="EMBL" id="CP011367">
    <property type="protein sequence ID" value="AKJ95140.1"/>
    <property type="molecule type" value="Genomic_DNA"/>
</dbReference>
<dbReference type="InterPro" id="IPR015424">
    <property type="entry name" value="PyrdxlP-dep_Trfase"/>
</dbReference>
<evidence type="ECO:0000256" key="3">
    <source>
        <dbReference type="ARBA" id="ARBA00004953"/>
    </source>
</evidence>
<gene>
    <name evidence="11" type="ORF">TVD_07090</name>
</gene>
<keyword evidence="7 11" id="KW-0456">Lyase</keyword>
<dbReference type="InterPro" id="IPR004838">
    <property type="entry name" value="NHTrfase_class1_PyrdxlP-BS"/>
</dbReference>
<dbReference type="Gene3D" id="3.40.640.10">
    <property type="entry name" value="Type I PLP-dependent aspartate aminotransferase-like (Major domain)"/>
    <property type="match status" value="1"/>
</dbReference>
<dbReference type="AlphaFoldDB" id="A0A0G3G1T9"/>
<dbReference type="CDD" id="cd00609">
    <property type="entry name" value="AAT_like"/>
    <property type="match status" value="1"/>
</dbReference>
<dbReference type="SUPFAM" id="SSF53383">
    <property type="entry name" value="PLP-dependent transferases"/>
    <property type="match status" value="1"/>
</dbReference>
<evidence type="ECO:0000256" key="5">
    <source>
        <dbReference type="ARBA" id="ARBA00022573"/>
    </source>
</evidence>
<evidence type="ECO:0000313" key="11">
    <source>
        <dbReference type="EMBL" id="AKJ95140.1"/>
    </source>
</evidence>
<evidence type="ECO:0000256" key="4">
    <source>
        <dbReference type="ARBA" id="ARBA00012285"/>
    </source>
</evidence>
<dbReference type="PANTHER" id="PTHR42885:SF1">
    <property type="entry name" value="THREONINE-PHOSPHATE DECARBOXYLASE"/>
    <property type="match status" value="1"/>
</dbReference>
<dbReference type="UniPathway" id="UPA00148"/>
<protein>
    <recommendedName>
        <fullName evidence="4">threonine-phosphate decarboxylase</fullName>
        <ecNumber evidence="4">4.1.1.81</ecNumber>
    </recommendedName>
    <alternativeName>
        <fullName evidence="8">L-threonine-O-3-phosphate decarboxylase</fullName>
    </alternativeName>
</protein>
<dbReference type="InterPro" id="IPR005860">
    <property type="entry name" value="CobD"/>
</dbReference>
<feature type="domain" description="Aminotransferase class I/classII large" evidence="10">
    <location>
        <begin position="59"/>
        <end position="318"/>
    </location>
</feature>
<evidence type="ECO:0000256" key="7">
    <source>
        <dbReference type="ARBA" id="ARBA00023239"/>
    </source>
</evidence>
<dbReference type="RefSeq" id="WP_018951957.1">
    <property type="nucleotide sequence ID" value="NZ_CP011367.1"/>
</dbReference>
<organism evidence="11 12">
    <name type="scientific">Thioalkalivibrio versutus</name>
    <dbReference type="NCBI Taxonomy" id="106634"/>
    <lineage>
        <taxon>Bacteria</taxon>
        <taxon>Pseudomonadati</taxon>
        <taxon>Pseudomonadota</taxon>
        <taxon>Gammaproteobacteria</taxon>
        <taxon>Chromatiales</taxon>
        <taxon>Ectothiorhodospiraceae</taxon>
        <taxon>Thioalkalivibrio</taxon>
    </lineage>
</organism>
<reference evidence="11 12" key="1">
    <citation type="submission" date="2015-04" db="EMBL/GenBank/DDBJ databases">
        <title>Complete Sequence for the Genome of the Thioalkalivibrio versutus D301.</title>
        <authorList>
            <person name="Mu T."/>
            <person name="Zhou J."/>
            <person name="Xu X."/>
        </authorList>
    </citation>
    <scope>NUCLEOTIDE SEQUENCE [LARGE SCALE GENOMIC DNA]</scope>
    <source>
        <strain evidence="11 12">D301</strain>
    </source>
</reference>
<proteinExistence type="predicted"/>
<sequence length="335" mass="35877">MQTPEPQVLIQVHGGGIRQAAARYGIPEADWLDLSTGINPHGYPAGELPPGAWARLPEPDDGLEAAAAAYYGTGALLPVPGSQAAIQLLPALREGPSRVGILEPSYNEHARAWHGAGHDVVPLDGDSIEAALPGLDVLVLVNPNNPTGQRFDRADLLAWHATLAARGGWLIVDEAFMDVTPEASLATDAPREGLVVLRSLGKFFGLAGARVGFVIAEDTLRTRLAARMGPWGLAGPSRWIATQALSDRAWQAETRGMLQARGQRLADLLRDQGLEPAGGTALFQWCRVDDPAGWQDHLGAQGILVRRFDEPGSLRFGLPGQEYEWKRLEQALGAS</sequence>
<dbReference type="Proteomes" id="UP000064201">
    <property type="component" value="Chromosome"/>
</dbReference>
<dbReference type="InterPro" id="IPR015421">
    <property type="entry name" value="PyrdxlP-dep_Trfase_major"/>
</dbReference>
<dbReference type="InterPro" id="IPR004839">
    <property type="entry name" value="Aminotransferase_I/II_large"/>
</dbReference>
<evidence type="ECO:0000256" key="9">
    <source>
        <dbReference type="ARBA" id="ARBA00048531"/>
    </source>
</evidence>
<dbReference type="PATRIC" id="fig|106634.4.peg.1449"/>
<evidence type="ECO:0000256" key="6">
    <source>
        <dbReference type="ARBA" id="ARBA00022898"/>
    </source>
</evidence>
<dbReference type="Pfam" id="PF00155">
    <property type="entry name" value="Aminotran_1_2"/>
    <property type="match status" value="1"/>
</dbReference>
<evidence type="ECO:0000256" key="1">
    <source>
        <dbReference type="ARBA" id="ARBA00001933"/>
    </source>
</evidence>
<name>A0A0G3G1T9_9GAMM</name>
<dbReference type="EC" id="4.1.1.81" evidence="4"/>
<evidence type="ECO:0000259" key="10">
    <source>
        <dbReference type="Pfam" id="PF00155"/>
    </source>
</evidence>
<keyword evidence="6" id="KW-0663">Pyridoxal phosphate</keyword>